<protein>
    <submittedName>
        <fullName evidence="2">Uncharacterized protein</fullName>
    </submittedName>
</protein>
<evidence type="ECO:0000313" key="2">
    <source>
        <dbReference type="EMBL" id="EIJ66756.1"/>
    </source>
</evidence>
<keyword evidence="1" id="KW-0472">Membrane</keyword>
<evidence type="ECO:0000256" key="1">
    <source>
        <dbReference type="SAM" id="Phobius"/>
    </source>
</evidence>
<dbReference type="EMBL" id="AEXL02000023">
    <property type="protein sequence ID" value="EIJ66756.1"/>
    <property type="molecule type" value="Genomic_DNA"/>
</dbReference>
<dbReference type="OrthoDB" id="385973at2157"/>
<name>I3D4W3_9ARCH</name>
<gene>
    <name evidence="2" type="ORF">BD31_I0211</name>
</gene>
<keyword evidence="1" id="KW-1133">Transmembrane helix</keyword>
<proteinExistence type="predicted"/>
<accession>I3D4W3</accession>
<comment type="caution">
    <text evidence="2">The sequence shown here is derived from an EMBL/GenBank/DDBJ whole genome shotgun (WGS) entry which is preliminary data.</text>
</comment>
<reference evidence="2 3" key="1">
    <citation type="journal article" date="2012" name="J. Bacteriol.">
        <title>Genome sequence of "Candidatus Nitrosopumilus salaria" BD31, an ammonia-oxidizing archaeon from the San Francisco Bay estuary.</title>
        <authorList>
            <person name="Mosier A.C."/>
            <person name="Allen E.E."/>
            <person name="Kim M."/>
            <person name="Ferriera S."/>
            <person name="Francis C.A."/>
        </authorList>
    </citation>
    <scope>NUCLEOTIDE SEQUENCE [LARGE SCALE GENOMIC DNA]</scope>
    <source>
        <strain evidence="2 3">BD31</strain>
    </source>
</reference>
<dbReference type="RefSeq" id="WP_008297086.1">
    <property type="nucleotide sequence ID" value="NZ_AEXL02000023.1"/>
</dbReference>
<keyword evidence="1" id="KW-0812">Transmembrane</keyword>
<feature type="non-terminal residue" evidence="2">
    <location>
        <position position="252"/>
    </location>
</feature>
<sequence>MERIFDRQSKIKINELKLLEKYSPSTFAYYEFDITEDEMINHFDLSFNYLFSQVDNLISNLNPDNLISNYISAEQIISPQINIDFINDQIFDPENPILLILLIPFAGFILIRYDNEQIKFYHLKQFFTLIFVTLLVSSAVITPLSISSSYWGYAFADMDNSTDTLATLNSENITQENITQENITQENIVNIPIPNNDQPEINFNEIVFPEFYSLESNNQMSISDILSITLSKFGSNTPDPSDLLVTDSNMSI</sequence>
<feature type="transmembrane region" description="Helical" evidence="1">
    <location>
        <begin position="97"/>
        <end position="114"/>
    </location>
</feature>
<dbReference type="AlphaFoldDB" id="I3D4W3"/>
<dbReference type="Proteomes" id="UP000003423">
    <property type="component" value="Unassembled WGS sequence"/>
</dbReference>
<keyword evidence="3" id="KW-1185">Reference proteome</keyword>
<evidence type="ECO:0000313" key="3">
    <source>
        <dbReference type="Proteomes" id="UP000003423"/>
    </source>
</evidence>
<organism evidence="2 3">
    <name type="scientific">Candidatus Nitrosopumilus salarius BD31</name>
    <dbReference type="NCBI Taxonomy" id="859350"/>
    <lineage>
        <taxon>Archaea</taxon>
        <taxon>Nitrososphaerota</taxon>
        <taxon>Nitrososphaeria</taxon>
        <taxon>Nitrosopumilales</taxon>
        <taxon>Nitrosopumilaceae</taxon>
        <taxon>Nitrosopumilus</taxon>
    </lineage>
</organism>
<feature type="transmembrane region" description="Helical" evidence="1">
    <location>
        <begin position="126"/>
        <end position="153"/>
    </location>
</feature>